<name>A0AAV7HCT3_DENCH</name>
<dbReference type="Gene3D" id="3.80.10.10">
    <property type="entry name" value="Ribonuclease Inhibitor"/>
    <property type="match status" value="1"/>
</dbReference>
<evidence type="ECO:0000313" key="2">
    <source>
        <dbReference type="Proteomes" id="UP000775213"/>
    </source>
</evidence>
<accession>A0AAV7HCT3</accession>
<protein>
    <submittedName>
        <fullName evidence="1">Uncharacterized protein</fullName>
    </submittedName>
</protein>
<keyword evidence="2" id="KW-1185">Reference proteome</keyword>
<dbReference type="InterPro" id="IPR032675">
    <property type="entry name" value="LRR_dom_sf"/>
</dbReference>
<proteinExistence type="predicted"/>
<organism evidence="1 2">
    <name type="scientific">Dendrobium chrysotoxum</name>
    <name type="common">Orchid</name>
    <dbReference type="NCBI Taxonomy" id="161865"/>
    <lineage>
        <taxon>Eukaryota</taxon>
        <taxon>Viridiplantae</taxon>
        <taxon>Streptophyta</taxon>
        <taxon>Embryophyta</taxon>
        <taxon>Tracheophyta</taxon>
        <taxon>Spermatophyta</taxon>
        <taxon>Magnoliopsida</taxon>
        <taxon>Liliopsida</taxon>
        <taxon>Asparagales</taxon>
        <taxon>Orchidaceae</taxon>
        <taxon>Epidendroideae</taxon>
        <taxon>Malaxideae</taxon>
        <taxon>Dendrobiinae</taxon>
        <taxon>Dendrobium</taxon>
    </lineage>
</organism>
<comment type="caution">
    <text evidence="1">The sequence shown here is derived from an EMBL/GenBank/DDBJ whole genome shotgun (WGS) entry which is preliminary data.</text>
</comment>
<dbReference type="AlphaFoldDB" id="A0AAV7HCT3"/>
<reference evidence="1 2" key="1">
    <citation type="journal article" date="2021" name="Hortic Res">
        <title>Chromosome-scale assembly of the Dendrobium chrysotoxum genome enhances the understanding of orchid evolution.</title>
        <authorList>
            <person name="Zhang Y."/>
            <person name="Zhang G.Q."/>
            <person name="Zhang D."/>
            <person name="Liu X.D."/>
            <person name="Xu X.Y."/>
            <person name="Sun W.H."/>
            <person name="Yu X."/>
            <person name="Zhu X."/>
            <person name="Wang Z.W."/>
            <person name="Zhao X."/>
            <person name="Zhong W.Y."/>
            <person name="Chen H."/>
            <person name="Yin W.L."/>
            <person name="Huang T."/>
            <person name="Niu S.C."/>
            <person name="Liu Z.J."/>
        </authorList>
    </citation>
    <scope>NUCLEOTIDE SEQUENCE [LARGE SCALE GENOMIC DNA]</scope>
    <source>
        <strain evidence="1">Lindl</strain>
    </source>
</reference>
<sequence>MSREVEIRFCQERARQPPTTKISKYTIYILMWVQEKIELTSCLKSKKKNLFEQLPFLKSLKLDGMPRVKWLEKKFSGDDKYHAFPLLEKWFEEEVVAEDGCLFPCLIEWVLSYCLKLKELPSLPSKVKRLRIYEIEWTTMNFCSS</sequence>
<gene>
    <name evidence="1" type="ORF">IEQ34_004054</name>
</gene>
<dbReference type="Proteomes" id="UP000775213">
    <property type="component" value="Unassembled WGS sequence"/>
</dbReference>
<dbReference type="EMBL" id="JAGFBR010000005">
    <property type="protein sequence ID" value="KAH0466816.1"/>
    <property type="molecule type" value="Genomic_DNA"/>
</dbReference>
<evidence type="ECO:0000313" key="1">
    <source>
        <dbReference type="EMBL" id="KAH0466816.1"/>
    </source>
</evidence>